<organism evidence="1 2">
    <name type="scientific">Granulicella cerasi</name>
    <dbReference type="NCBI Taxonomy" id="741063"/>
    <lineage>
        <taxon>Bacteria</taxon>
        <taxon>Pseudomonadati</taxon>
        <taxon>Acidobacteriota</taxon>
        <taxon>Terriglobia</taxon>
        <taxon>Terriglobales</taxon>
        <taxon>Acidobacteriaceae</taxon>
        <taxon>Granulicella</taxon>
    </lineage>
</organism>
<gene>
    <name evidence="1" type="ORF">ACFQBQ_05470</name>
</gene>
<reference evidence="2" key="1">
    <citation type="journal article" date="2019" name="Int. J. Syst. Evol. Microbiol.">
        <title>The Global Catalogue of Microorganisms (GCM) 10K type strain sequencing project: providing services to taxonomists for standard genome sequencing and annotation.</title>
        <authorList>
            <consortium name="The Broad Institute Genomics Platform"/>
            <consortium name="The Broad Institute Genome Sequencing Center for Infectious Disease"/>
            <person name="Wu L."/>
            <person name="Ma J."/>
        </authorList>
    </citation>
    <scope>NUCLEOTIDE SEQUENCE [LARGE SCALE GENOMIC DNA]</scope>
    <source>
        <strain evidence="2">CGMCC 1.16026</strain>
    </source>
</reference>
<proteinExistence type="predicted"/>
<protein>
    <submittedName>
        <fullName evidence="1">Uncharacterized protein</fullName>
    </submittedName>
</protein>
<dbReference type="EMBL" id="JBHSWI010000001">
    <property type="protein sequence ID" value="MFC6645050.1"/>
    <property type="molecule type" value="Genomic_DNA"/>
</dbReference>
<dbReference type="InterPro" id="IPR011042">
    <property type="entry name" value="6-blade_b-propeller_TolB-like"/>
</dbReference>
<keyword evidence="2" id="KW-1185">Reference proteome</keyword>
<dbReference type="Gene3D" id="2.120.10.30">
    <property type="entry name" value="TolB, C-terminal domain"/>
    <property type="match status" value="1"/>
</dbReference>
<accession>A0ABW1Z9F1</accession>
<evidence type="ECO:0000313" key="1">
    <source>
        <dbReference type="EMBL" id="MFC6645050.1"/>
    </source>
</evidence>
<dbReference type="RefSeq" id="WP_263371449.1">
    <property type="nucleotide sequence ID" value="NZ_JAGSYD010000003.1"/>
</dbReference>
<dbReference type="SUPFAM" id="SSF101898">
    <property type="entry name" value="NHL repeat"/>
    <property type="match status" value="1"/>
</dbReference>
<evidence type="ECO:0000313" key="2">
    <source>
        <dbReference type="Proteomes" id="UP001596391"/>
    </source>
</evidence>
<name>A0ABW1Z9F1_9BACT</name>
<sequence length="260" mass="26347">MGISAIAVDSSGQIYLGGLSISTLTNMVLVYAKGATGTATPVRTFSTGVSSTVTAIAVDASGNIYVQDTTPAIRKFSSTGSLLGVITGGNTGLTAYPVGLAVDGNGYIYSSNIGTSYVSNTYGNVWRFYPNLYGNITGLHLQSSASEVFYGLAVDGNNSLHVSSDLMSGYFDELLTGAGTSGNSPTWTSASASQLGLTQSAGGTLAVNQYGDTFLLTQSTNGTLSISAIAAGSQSVSNTFTSTSLTTTSSNQLAGIVAAY</sequence>
<dbReference type="Proteomes" id="UP001596391">
    <property type="component" value="Unassembled WGS sequence"/>
</dbReference>
<comment type="caution">
    <text evidence="1">The sequence shown here is derived from an EMBL/GenBank/DDBJ whole genome shotgun (WGS) entry which is preliminary data.</text>
</comment>